<dbReference type="STRING" id="1194090.SAMN05443144_11946"/>
<evidence type="ECO:0000256" key="6">
    <source>
        <dbReference type="ARBA" id="ARBA00023150"/>
    </source>
</evidence>
<dbReference type="EC" id="2.8.1.12" evidence="3"/>
<evidence type="ECO:0000256" key="5">
    <source>
        <dbReference type="ARBA" id="ARBA00022679"/>
    </source>
</evidence>
<evidence type="ECO:0000313" key="13">
    <source>
        <dbReference type="EMBL" id="SHG11321.1"/>
    </source>
</evidence>
<evidence type="ECO:0000256" key="12">
    <source>
        <dbReference type="ARBA" id="ARBA00049878"/>
    </source>
</evidence>
<comment type="subunit">
    <text evidence="7">Heterotetramer of 2 MoaD subunits and 2 MoaE subunits. Also stable as homodimer. The enzyme changes between these two forms during catalysis.</text>
</comment>
<evidence type="ECO:0000256" key="8">
    <source>
        <dbReference type="ARBA" id="ARBA00029745"/>
    </source>
</evidence>
<dbReference type="InterPro" id="IPR003448">
    <property type="entry name" value="Mopterin_biosynth_MoaE"/>
</dbReference>
<protein>
    <recommendedName>
        <fullName evidence="4">Molybdopterin synthase catalytic subunit</fullName>
        <ecNumber evidence="3">2.8.1.12</ecNumber>
    </recommendedName>
    <alternativeName>
        <fullName evidence="10">MPT synthase subunit 2</fullName>
    </alternativeName>
    <alternativeName>
        <fullName evidence="8">Molybdenum cofactor biosynthesis protein E</fullName>
    </alternativeName>
    <alternativeName>
        <fullName evidence="9">Molybdopterin-converting factor large subunit</fullName>
    </alternativeName>
    <alternativeName>
        <fullName evidence="11">Molybdopterin-converting factor subunit 2</fullName>
    </alternativeName>
</protein>
<dbReference type="Pfam" id="PF02391">
    <property type="entry name" value="MoaE"/>
    <property type="match status" value="1"/>
</dbReference>
<proteinExistence type="inferred from homology"/>
<evidence type="ECO:0000256" key="10">
    <source>
        <dbReference type="ARBA" id="ARBA00030781"/>
    </source>
</evidence>
<dbReference type="AlphaFoldDB" id="A0A1M5H5P2"/>
<gene>
    <name evidence="13" type="ORF">SAMN05443144_11946</name>
</gene>
<dbReference type="OrthoDB" id="9803224at2"/>
<dbReference type="EMBL" id="FQUS01000019">
    <property type="protein sequence ID" value="SHG11321.1"/>
    <property type="molecule type" value="Genomic_DNA"/>
</dbReference>
<evidence type="ECO:0000256" key="9">
    <source>
        <dbReference type="ARBA" id="ARBA00030407"/>
    </source>
</evidence>
<evidence type="ECO:0000256" key="7">
    <source>
        <dbReference type="ARBA" id="ARBA00026066"/>
    </source>
</evidence>
<dbReference type="GO" id="GO:0030366">
    <property type="term" value="F:molybdopterin synthase activity"/>
    <property type="evidence" value="ECO:0007669"/>
    <property type="project" value="UniProtKB-EC"/>
</dbReference>
<evidence type="ECO:0000256" key="11">
    <source>
        <dbReference type="ARBA" id="ARBA00032474"/>
    </source>
</evidence>
<dbReference type="GO" id="GO:0006777">
    <property type="term" value="P:Mo-molybdopterin cofactor biosynthetic process"/>
    <property type="evidence" value="ECO:0007669"/>
    <property type="project" value="UniProtKB-KW"/>
</dbReference>
<reference evidence="13 14" key="1">
    <citation type="submission" date="2016-11" db="EMBL/GenBank/DDBJ databases">
        <authorList>
            <person name="Jaros S."/>
            <person name="Januszkiewicz K."/>
            <person name="Wedrychowicz H."/>
        </authorList>
    </citation>
    <scope>NUCLEOTIDE SEQUENCE [LARGE SCALE GENOMIC DNA]</scope>
    <source>
        <strain evidence="13 14">DSM 21986</strain>
    </source>
</reference>
<dbReference type="SUPFAM" id="SSF54690">
    <property type="entry name" value="Molybdopterin synthase subunit MoaE"/>
    <property type="match status" value="1"/>
</dbReference>
<evidence type="ECO:0000313" key="14">
    <source>
        <dbReference type="Proteomes" id="UP000184041"/>
    </source>
</evidence>
<keyword evidence="14" id="KW-1185">Reference proteome</keyword>
<organism evidence="13 14">
    <name type="scientific">Fodinibius roseus</name>
    <dbReference type="NCBI Taxonomy" id="1194090"/>
    <lineage>
        <taxon>Bacteria</taxon>
        <taxon>Pseudomonadati</taxon>
        <taxon>Balneolota</taxon>
        <taxon>Balneolia</taxon>
        <taxon>Balneolales</taxon>
        <taxon>Balneolaceae</taxon>
        <taxon>Fodinibius</taxon>
    </lineage>
</organism>
<accession>A0A1M5H5P2</accession>
<dbReference type="RefSeq" id="WP_073066700.1">
    <property type="nucleotide sequence ID" value="NZ_FQUS01000019.1"/>
</dbReference>
<evidence type="ECO:0000256" key="2">
    <source>
        <dbReference type="ARBA" id="ARBA00005426"/>
    </source>
</evidence>
<comment type="pathway">
    <text evidence="1">Cofactor biosynthesis; molybdopterin biosynthesis.</text>
</comment>
<dbReference type="Gene3D" id="3.90.1170.40">
    <property type="entry name" value="Molybdopterin biosynthesis MoaE subunit"/>
    <property type="match status" value="1"/>
</dbReference>
<evidence type="ECO:0000256" key="3">
    <source>
        <dbReference type="ARBA" id="ARBA00011950"/>
    </source>
</evidence>
<comment type="similarity">
    <text evidence="2">Belongs to the MoaE family.</text>
</comment>
<dbReference type="PANTHER" id="PTHR23404">
    <property type="entry name" value="MOLYBDOPTERIN SYNTHASE RELATED"/>
    <property type="match status" value="1"/>
</dbReference>
<dbReference type="InterPro" id="IPR036563">
    <property type="entry name" value="MoaE_sf"/>
</dbReference>
<sequence>MIVLTSKPINVQRAIDEVSSAEAGAVVVFIGTVRNMTDGKRVVKLDFEAYDKMAISELEKIVNEAVDQWPIKNISVIHRTGNLRISDIAVVIAASSPHRKEAFRACEFVIDTLKETVPIWKKEFFEDEEIWVAAHP</sequence>
<dbReference type="CDD" id="cd00756">
    <property type="entry name" value="MoaE"/>
    <property type="match status" value="1"/>
</dbReference>
<keyword evidence="5" id="KW-0808">Transferase</keyword>
<dbReference type="Proteomes" id="UP000184041">
    <property type="component" value="Unassembled WGS sequence"/>
</dbReference>
<evidence type="ECO:0000256" key="1">
    <source>
        <dbReference type="ARBA" id="ARBA00005046"/>
    </source>
</evidence>
<evidence type="ECO:0000256" key="4">
    <source>
        <dbReference type="ARBA" id="ARBA00013858"/>
    </source>
</evidence>
<keyword evidence="6" id="KW-0501">Molybdenum cofactor biosynthesis</keyword>
<comment type="catalytic activity">
    <reaction evidence="12">
        <text>2 [molybdopterin-synthase sulfur-carrier protein]-C-terminal-Gly-aminoethanethioate + cyclic pyranopterin phosphate + H2O = molybdopterin + 2 [molybdopterin-synthase sulfur-carrier protein]-C-terminal Gly-Gly + 2 H(+)</text>
        <dbReference type="Rhea" id="RHEA:26333"/>
        <dbReference type="Rhea" id="RHEA-COMP:12202"/>
        <dbReference type="Rhea" id="RHEA-COMP:19907"/>
        <dbReference type="ChEBI" id="CHEBI:15377"/>
        <dbReference type="ChEBI" id="CHEBI:15378"/>
        <dbReference type="ChEBI" id="CHEBI:58698"/>
        <dbReference type="ChEBI" id="CHEBI:59648"/>
        <dbReference type="ChEBI" id="CHEBI:90778"/>
        <dbReference type="ChEBI" id="CHEBI:232372"/>
        <dbReference type="EC" id="2.8.1.12"/>
    </reaction>
</comment>
<name>A0A1M5H5P2_9BACT</name>
<dbReference type="FunFam" id="3.90.1170.40:FF:000003">
    <property type="entry name" value="Molybdopterin converting factor subunit 2"/>
    <property type="match status" value="1"/>
</dbReference>